<dbReference type="VEuPathDB" id="VectorBase:ISCW015416"/>
<organism>
    <name type="scientific">Ixodes scapularis</name>
    <name type="common">Black-legged tick</name>
    <name type="synonym">Deer tick</name>
    <dbReference type="NCBI Taxonomy" id="6945"/>
    <lineage>
        <taxon>Eukaryota</taxon>
        <taxon>Metazoa</taxon>
        <taxon>Ecdysozoa</taxon>
        <taxon>Arthropoda</taxon>
        <taxon>Chelicerata</taxon>
        <taxon>Arachnida</taxon>
        <taxon>Acari</taxon>
        <taxon>Parasitiformes</taxon>
        <taxon>Ixodida</taxon>
        <taxon>Ixodoidea</taxon>
        <taxon>Ixodidae</taxon>
        <taxon>Ixodinae</taxon>
        <taxon>Ixodes</taxon>
    </lineage>
</organism>
<dbReference type="PANTHER" id="PTHR12001">
    <property type="entry name" value="GERANYLGERANYL PYROPHOSPHATE SYNTHASE"/>
    <property type="match status" value="1"/>
</dbReference>
<dbReference type="Gene3D" id="1.10.600.10">
    <property type="entry name" value="Farnesyl Diphosphate Synthase"/>
    <property type="match status" value="1"/>
</dbReference>
<dbReference type="VEuPathDB" id="VectorBase:ISCP_007457"/>
<dbReference type="GO" id="GO:0008299">
    <property type="term" value="P:isoprenoid biosynthetic process"/>
    <property type="evidence" value="ECO:0000318"/>
    <property type="project" value="GO_Central"/>
</dbReference>
<dbReference type="EMBL" id="ABJB010560864">
    <property type="status" value="NOT_ANNOTATED_CDS"/>
    <property type="molecule type" value="Genomic_DNA"/>
</dbReference>
<dbReference type="InParanoid" id="B7QNB1"/>
<dbReference type="InterPro" id="IPR008949">
    <property type="entry name" value="Isoprenoid_synthase_dom_sf"/>
</dbReference>
<protein>
    <submittedName>
        <fullName evidence="1 2">Uncharacterized protein</fullName>
    </submittedName>
</protein>
<evidence type="ECO:0000313" key="2">
    <source>
        <dbReference type="EnsemblMetazoa" id="ISCW015416-PA"/>
    </source>
</evidence>
<dbReference type="EMBL" id="ABJB010763932">
    <property type="status" value="NOT_ANNOTATED_CDS"/>
    <property type="molecule type" value="Genomic_DNA"/>
</dbReference>
<reference evidence="1 3" key="1">
    <citation type="submission" date="2008-03" db="EMBL/GenBank/DDBJ databases">
        <title>Annotation of Ixodes scapularis.</title>
        <authorList>
            <consortium name="Ixodes scapularis Genome Project Consortium"/>
            <person name="Caler E."/>
            <person name="Hannick L.I."/>
            <person name="Bidwell S."/>
            <person name="Joardar V."/>
            <person name="Thiagarajan M."/>
            <person name="Amedeo P."/>
            <person name="Galinsky K.J."/>
            <person name="Schobel S."/>
            <person name="Inman J."/>
            <person name="Hostetler J."/>
            <person name="Miller J."/>
            <person name="Hammond M."/>
            <person name="Megy K."/>
            <person name="Lawson D."/>
            <person name="Kodira C."/>
            <person name="Sutton G."/>
            <person name="Meyer J."/>
            <person name="Hill C.A."/>
            <person name="Birren B."/>
            <person name="Nene V."/>
            <person name="Collins F."/>
            <person name="Alarcon-Chaidez F."/>
            <person name="Wikel S."/>
            <person name="Strausberg R."/>
        </authorList>
    </citation>
    <scope>NUCLEOTIDE SEQUENCE [LARGE SCALE GENOMIC DNA]</scope>
    <source>
        <strain evidence="3">Wikel</strain>
        <strain evidence="1">Wikel colony</strain>
    </source>
</reference>
<evidence type="ECO:0000313" key="1">
    <source>
        <dbReference type="EMBL" id="EEC20333.1"/>
    </source>
</evidence>
<dbReference type="GO" id="GO:0032476">
    <property type="term" value="C:polyprenyl diphosphate synthase complex"/>
    <property type="evidence" value="ECO:0000318"/>
    <property type="project" value="GO_Central"/>
</dbReference>
<dbReference type="GO" id="GO:0005739">
    <property type="term" value="C:mitochondrion"/>
    <property type="evidence" value="ECO:0000318"/>
    <property type="project" value="GO_Central"/>
</dbReference>
<dbReference type="EnsemblMetazoa" id="ISCW015416-RA">
    <property type="protein sequence ID" value="ISCW015416-PA"/>
    <property type="gene ID" value="ISCW015416"/>
</dbReference>
<sequence length="226" mass="25497">MQHVMQLLHYSVMDTGEHNDEAKKKNWELGDKLAILLGDFFWALAFKEIADTQDTTVLSTFARGIESFAASSFEEIPHCVSAEWWKDFTPRQCSWFASAFECSLLVAGVECPKELAEARKCGTNLVLAMQAREIINHFLKNLGQIPQMSFEEVSLMALQFGCSTAASVSSKPCEVNEQEMGKFQDLLSTCSEEILEYIDACEESNERNAMKTIMTCLKNPKETYKC</sequence>
<dbReference type="HOGENOM" id="CLU_1225997_0_0_1"/>
<dbReference type="CDD" id="cd00385">
    <property type="entry name" value="Isoprenoid_Biosyn_C1"/>
    <property type="match status" value="1"/>
</dbReference>
<dbReference type="PANTHER" id="PTHR12001:SF55">
    <property type="entry name" value="ALL TRANS-POLYPRENYL-DIPHOSPHATE SYNTHASE PDSS2"/>
    <property type="match status" value="1"/>
</dbReference>
<dbReference type="VEuPathDB" id="VectorBase:ISCI015416"/>
<evidence type="ECO:0000313" key="3">
    <source>
        <dbReference type="Proteomes" id="UP000001555"/>
    </source>
</evidence>
<reference evidence="2" key="2">
    <citation type="submission" date="2020-05" db="UniProtKB">
        <authorList>
            <consortium name="EnsemblMetazoa"/>
        </authorList>
    </citation>
    <scope>IDENTIFICATION</scope>
    <source>
        <strain evidence="2">wikel</strain>
    </source>
</reference>
<dbReference type="AlphaFoldDB" id="B7QNB1"/>
<accession>B7QNB1</accession>
<dbReference type="GO" id="GO:0004659">
    <property type="term" value="F:prenyltransferase activity"/>
    <property type="evidence" value="ECO:0000318"/>
    <property type="project" value="GO_Central"/>
</dbReference>
<dbReference type="GO" id="GO:0006744">
    <property type="term" value="P:ubiquinone biosynthetic process"/>
    <property type="evidence" value="ECO:0000318"/>
    <property type="project" value="GO_Central"/>
</dbReference>
<name>B7QNB1_IXOSC</name>
<keyword evidence="3" id="KW-1185">Reference proteome</keyword>
<dbReference type="SUPFAM" id="SSF48576">
    <property type="entry name" value="Terpenoid synthases"/>
    <property type="match status" value="1"/>
</dbReference>
<dbReference type="EMBL" id="DS977397">
    <property type="protein sequence ID" value="EEC20333.1"/>
    <property type="molecule type" value="Genomic_DNA"/>
</dbReference>
<proteinExistence type="predicted"/>
<dbReference type="Proteomes" id="UP000001555">
    <property type="component" value="Unassembled WGS sequence"/>
</dbReference>
<dbReference type="OrthoDB" id="10613987at2759"/>
<gene>
    <name evidence="1" type="ORF">IscW_ISCW015416</name>
</gene>
<dbReference type="PaxDb" id="6945-B7QNB1"/>